<protein>
    <submittedName>
        <fullName evidence="1">Uncharacterized protein</fullName>
    </submittedName>
</protein>
<comment type="caution">
    <text evidence="1">The sequence shown here is derived from an EMBL/GenBank/DDBJ whole genome shotgun (WGS) entry which is preliminary data.</text>
</comment>
<name>A0A699XFI5_TANCI</name>
<feature type="non-terminal residue" evidence="1">
    <location>
        <position position="1"/>
    </location>
</feature>
<reference evidence="1" key="1">
    <citation type="journal article" date="2019" name="Sci. Rep.">
        <title>Draft genome of Tanacetum cinerariifolium, the natural source of mosquito coil.</title>
        <authorList>
            <person name="Yamashiro T."/>
            <person name="Shiraishi A."/>
            <person name="Satake H."/>
            <person name="Nakayama K."/>
        </authorList>
    </citation>
    <scope>NUCLEOTIDE SEQUENCE</scope>
</reference>
<accession>A0A699XFI5</accession>
<gene>
    <name evidence="1" type="ORF">Tci_930376</name>
</gene>
<evidence type="ECO:0000313" key="1">
    <source>
        <dbReference type="EMBL" id="GFD58407.1"/>
    </source>
</evidence>
<feature type="non-terminal residue" evidence="1">
    <location>
        <position position="85"/>
    </location>
</feature>
<dbReference type="EMBL" id="BKCJ011852580">
    <property type="protein sequence ID" value="GFD58407.1"/>
    <property type="molecule type" value="Genomic_DNA"/>
</dbReference>
<organism evidence="1">
    <name type="scientific">Tanacetum cinerariifolium</name>
    <name type="common">Dalmatian daisy</name>
    <name type="synonym">Chrysanthemum cinerariifolium</name>
    <dbReference type="NCBI Taxonomy" id="118510"/>
    <lineage>
        <taxon>Eukaryota</taxon>
        <taxon>Viridiplantae</taxon>
        <taxon>Streptophyta</taxon>
        <taxon>Embryophyta</taxon>
        <taxon>Tracheophyta</taxon>
        <taxon>Spermatophyta</taxon>
        <taxon>Magnoliopsida</taxon>
        <taxon>eudicotyledons</taxon>
        <taxon>Gunneridae</taxon>
        <taxon>Pentapetalae</taxon>
        <taxon>asterids</taxon>
        <taxon>campanulids</taxon>
        <taxon>Asterales</taxon>
        <taxon>Asteraceae</taxon>
        <taxon>Asteroideae</taxon>
        <taxon>Anthemideae</taxon>
        <taxon>Anthemidinae</taxon>
        <taxon>Tanacetum</taxon>
    </lineage>
</organism>
<proteinExistence type="predicted"/>
<sequence length="85" mass="9533">IPDDSALEGLLVESMARHTSHSPTKNHRRRLSERCDKAARELDHKRASFAFKNSSRVRNLAAFVDCKQGLGKARESAQQLSPMSK</sequence>
<dbReference type="AlphaFoldDB" id="A0A699XFI5"/>